<evidence type="ECO:0000313" key="4">
    <source>
        <dbReference type="Proteomes" id="UP001281761"/>
    </source>
</evidence>
<dbReference type="EMBL" id="JARBJD010000246">
    <property type="protein sequence ID" value="KAK2945833.1"/>
    <property type="molecule type" value="Genomic_DNA"/>
</dbReference>
<evidence type="ECO:0000313" key="2">
    <source>
        <dbReference type="EMBL" id="KAK2945833.1"/>
    </source>
</evidence>
<gene>
    <name evidence="2" type="ORF">BLNAU_19258</name>
    <name evidence="1" type="ORF">BLNAU_19935</name>
    <name evidence="3" type="ORF">BLNAU_8280</name>
</gene>
<dbReference type="Proteomes" id="UP001281761">
    <property type="component" value="Unassembled WGS sequence"/>
</dbReference>
<keyword evidence="4" id="KW-1185">Reference proteome</keyword>
<sequence>MWEGREDNALLADYALFLQTKGKTWYYNTISDSLRDEGRISREREWGGESMELNLKMHLQIAENDREDASDAQIEFYENMRKQRPYFSLLQETSDPSRESGSVVEKSYEQLLSQHPNDIAVLCSKKSGNIKGIFLHQRSQLHRRCGNEFVWDMTKAEDMNKTFDIVTSLLPYFTSYGHTMTSLMKTVYDSDVENEMWEYVDIPVATAFFDATTNPTIDVTTADRSFLNLVADLAQLSTQIGAMKDVPMSSRKSTLELSRVSTIHTINCLKEDSEHSSHMPTMPACQCGHSSI</sequence>
<accession>A0ABQ9X238</accession>
<evidence type="ECO:0000313" key="3">
    <source>
        <dbReference type="EMBL" id="KAK2956826.1"/>
    </source>
</evidence>
<reference evidence="2 4" key="1">
    <citation type="journal article" date="2022" name="bioRxiv">
        <title>Genomics of Preaxostyla Flagellates Illuminates Evolutionary Transitions and the Path Towards Mitochondrial Loss.</title>
        <authorList>
            <person name="Novak L.V.F."/>
            <person name="Treitli S.C."/>
            <person name="Pyrih J."/>
            <person name="Halakuc P."/>
            <person name="Pipaliya S.V."/>
            <person name="Vacek V."/>
            <person name="Brzon O."/>
            <person name="Soukal P."/>
            <person name="Eme L."/>
            <person name="Dacks J.B."/>
            <person name="Karnkowska A."/>
            <person name="Elias M."/>
            <person name="Hampl V."/>
        </authorList>
    </citation>
    <scope>NUCLEOTIDE SEQUENCE [LARGE SCALE GENOMIC DNA]</scope>
    <source>
        <strain evidence="2">NAU3</strain>
        <tissue evidence="2">Gut</tissue>
    </source>
</reference>
<evidence type="ECO:0000313" key="1">
    <source>
        <dbReference type="EMBL" id="KAK2945145.1"/>
    </source>
</evidence>
<comment type="caution">
    <text evidence="2">The sequence shown here is derived from an EMBL/GenBank/DDBJ whole genome shotgun (WGS) entry which is preliminary data.</text>
</comment>
<name>A0ABQ9X238_9EUKA</name>
<organism evidence="2 4">
    <name type="scientific">Blattamonas nauphoetae</name>
    <dbReference type="NCBI Taxonomy" id="2049346"/>
    <lineage>
        <taxon>Eukaryota</taxon>
        <taxon>Metamonada</taxon>
        <taxon>Preaxostyla</taxon>
        <taxon>Oxymonadida</taxon>
        <taxon>Blattamonas</taxon>
    </lineage>
</organism>
<dbReference type="EMBL" id="JARBJD010000271">
    <property type="protein sequence ID" value="KAK2945145.1"/>
    <property type="molecule type" value="Genomic_DNA"/>
</dbReference>
<dbReference type="EMBL" id="JARBJD010000052">
    <property type="protein sequence ID" value="KAK2956826.1"/>
    <property type="molecule type" value="Genomic_DNA"/>
</dbReference>
<protein>
    <submittedName>
        <fullName evidence="2">Uncharacterized protein</fullName>
    </submittedName>
</protein>
<proteinExistence type="predicted"/>